<evidence type="ECO:0000313" key="2">
    <source>
        <dbReference type="EMBL" id="TWT62851.1"/>
    </source>
</evidence>
<evidence type="ECO:0000259" key="1">
    <source>
        <dbReference type="Pfam" id="PF20247"/>
    </source>
</evidence>
<name>A0A5C5XKA4_9PLAN</name>
<dbReference type="OrthoDB" id="1494246at2"/>
<dbReference type="InterPro" id="IPR046537">
    <property type="entry name" value="DUF6602"/>
</dbReference>
<dbReference type="Proteomes" id="UP000316095">
    <property type="component" value="Unassembled WGS sequence"/>
</dbReference>
<dbReference type="CDD" id="cd21173">
    <property type="entry name" value="NucC-like"/>
    <property type="match status" value="1"/>
</dbReference>
<dbReference type="RefSeq" id="WP_146504665.1">
    <property type="nucleotide sequence ID" value="NZ_SJPG01000001.1"/>
</dbReference>
<gene>
    <name evidence="2" type="ORF">Pan54_35970</name>
</gene>
<dbReference type="AlphaFoldDB" id="A0A5C5XKA4"/>
<dbReference type="Pfam" id="PF20247">
    <property type="entry name" value="DUF6602"/>
    <property type="match status" value="1"/>
</dbReference>
<proteinExistence type="predicted"/>
<accession>A0A5C5XKA4</accession>
<sequence>MVQQTTPPKGNAHGLGTGLFEFYASQASVMLAQYDNIVHLIGPTDDWTAPGTHCEVLLRDFIRRNLPSKFSVDKGFIYGRREVEGKSKHCPEIDILIHDTANYRPAFRLEDFVIVQPEAVRGVIQIKRTLTSGQLASALENVVEAKRFVRDCKTQQSIPLDGVFSAAVFFEDEVVVPKTKPVSDTYQNQIKSHFTDLSDAYTMPNYVGSLKHLSFFFGGLNKNKMHYKVYKSVHNGVNAGLQGFLYCLSEAILSFGMQPRFQFPDDYLNIDHFVFYEADSNS</sequence>
<comment type="caution">
    <text evidence="2">The sequence shown here is derived from an EMBL/GenBank/DDBJ whole genome shotgun (WGS) entry which is preliminary data.</text>
</comment>
<protein>
    <recommendedName>
        <fullName evidence="1">DUF6602 domain-containing protein</fullName>
    </recommendedName>
</protein>
<dbReference type="EMBL" id="SJPG01000001">
    <property type="protein sequence ID" value="TWT62851.1"/>
    <property type="molecule type" value="Genomic_DNA"/>
</dbReference>
<organism evidence="2 3">
    <name type="scientific">Rubinisphaera italica</name>
    <dbReference type="NCBI Taxonomy" id="2527969"/>
    <lineage>
        <taxon>Bacteria</taxon>
        <taxon>Pseudomonadati</taxon>
        <taxon>Planctomycetota</taxon>
        <taxon>Planctomycetia</taxon>
        <taxon>Planctomycetales</taxon>
        <taxon>Planctomycetaceae</taxon>
        <taxon>Rubinisphaera</taxon>
    </lineage>
</organism>
<reference evidence="2 3" key="1">
    <citation type="submission" date="2019-02" db="EMBL/GenBank/DDBJ databases">
        <title>Deep-cultivation of Planctomycetes and their phenomic and genomic characterization uncovers novel biology.</title>
        <authorList>
            <person name="Wiegand S."/>
            <person name="Jogler M."/>
            <person name="Boedeker C."/>
            <person name="Pinto D."/>
            <person name="Vollmers J."/>
            <person name="Rivas-Marin E."/>
            <person name="Kohn T."/>
            <person name="Peeters S.H."/>
            <person name="Heuer A."/>
            <person name="Rast P."/>
            <person name="Oberbeckmann S."/>
            <person name="Bunk B."/>
            <person name="Jeske O."/>
            <person name="Meyerdierks A."/>
            <person name="Storesund J.E."/>
            <person name="Kallscheuer N."/>
            <person name="Luecker S."/>
            <person name="Lage O.M."/>
            <person name="Pohl T."/>
            <person name="Merkel B.J."/>
            <person name="Hornburger P."/>
            <person name="Mueller R.-W."/>
            <person name="Bruemmer F."/>
            <person name="Labrenz M."/>
            <person name="Spormann A.M."/>
            <person name="Op Den Camp H."/>
            <person name="Overmann J."/>
            <person name="Amann R."/>
            <person name="Jetten M.S.M."/>
            <person name="Mascher T."/>
            <person name="Medema M.H."/>
            <person name="Devos D.P."/>
            <person name="Kaster A.-K."/>
            <person name="Ovreas L."/>
            <person name="Rohde M."/>
            <person name="Galperin M.Y."/>
            <person name="Jogler C."/>
        </authorList>
    </citation>
    <scope>NUCLEOTIDE SEQUENCE [LARGE SCALE GENOMIC DNA]</scope>
    <source>
        <strain evidence="2 3">Pan54</strain>
    </source>
</reference>
<evidence type="ECO:0000313" key="3">
    <source>
        <dbReference type="Proteomes" id="UP000316095"/>
    </source>
</evidence>
<feature type="domain" description="DUF6602" evidence="1">
    <location>
        <begin position="49"/>
        <end position="147"/>
    </location>
</feature>
<keyword evidence="3" id="KW-1185">Reference proteome</keyword>